<feature type="compositionally biased region" description="Low complexity" evidence="1">
    <location>
        <begin position="187"/>
        <end position="204"/>
    </location>
</feature>
<dbReference type="AlphaFoldDB" id="A0A9R1TAT3"/>
<feature type="domain" description="Chitin-binding type-2" evidence="3">
    <location>
        <begin position="1114"/>
        <end position="1178"/>
    </location>
</feature>
<evidence type="ECO:0000313" key="5">
    <source>
        <dbReference type="RefSeq" id="XP_011306739.1"/>
    </source>
</evidence>
<feature type="region of interest" description="Disordered" evidence="1">
    <location>
        <begin position="569"/>
        <end position="617"/>
    </location>
</feature>
<feature type="region of interest" description="Disordered" evidence="1">
    <location>
        <begin position="821"/>
        <end position="895"/>
    </location>
</feature>
<dbReference type="SUPFAM" id="SSF57625">
    <property type="entry name" value="Invertebrate chitin-binding proteins"/>
    <property type="match status" value="2"/>
</dbReference>
<feature type="region of interest" description="Disordered" evidence="1">
    <location>
        <begin position="646"/>
        <end position="667"/>
    </location>
</feature>
<feature type="compositionally biased region" description="Basic and acidic residues" evidence="1">
    <location>
        <begin position="1055"/>
        <end position="1064"/>
    </location>
</feature>
<gene>
    <name evidence="5" type="primary">LOC105268680</name>
</gene>
<dbReference type="SMART" id="SM00494">
    <property type="entry name" value="ChtBD2"/>
    <property type="match status" value="2"/>
</dbReference>
<feature type="compositionally biased region" description="Polar residues" evidence="1">
    <location>
        <begin position="569"/>
        <end position="583"/>
    </location>
</feature>
<feature type="compositionally biased region" description="Basic and acidic residues" evidence="1">
    <location>
        <begin position="584"/>
        <end position="596"/>
    </location>
</feature>
<feature type="region of interest" description="Disordered" evidence="1">
    <location>
        <begin position="520"/>
        <end position="557"/>
    </location>
</feature>
<feature type="chain" id="PRO_5040388060" evidence="2">
    <location>
        <begin position="27"/>
        <end position="1180"/>
    </location>
</feature>
<reference evidence="5" key="1">
    <citation type="submission" date="2025-08" db="UniProtKB">
        <authorList>
            <consortium name="RefSeq"/>
        </authorList>
    </citation>
    <scope>IDENTIFICATION</scope>
    <source>
        <strain evidence="5">USDA-PBARC FA_bdor</strain>
        <tissue evidence="5">Whole organism</tissue>
    </source>
</reference>
<feature type="compositionally biased region" description="Polar residues" evidence="1">
    <location>
        <begin position="168"/>
        <end position="185"/>
    </location>
</feature>
<feature type="compositionally biased region" description="Basic and acidic residues" evidence="1">
    <location>
        <begin position="361"/>
        <end position="370"/>
    </location>
</feature>
<organism evidence="4 5">
    <name type="scientific">Fopius arisanus</name>
    <dbReference type="NCBI Taxonomy" id="64838"/>
    <lineage>
        <taxon>Eukaryota</taxon>
        <taxon>Metazoa</taxon>
        <taxon>Ecdysozoa</taxon>
        <taxon>Arthropoda</taxon>
        <taxon>Hexapoda</taxon>
        <taxon>Insecta</taxon>
        <taxon>Pterygota</taxon>
        <taxon>Neoptera</taxon>
        <taxon>Endopterygota</taxon>
        <taxon>Hymenoptera</taxon>
        <taxon>Apocrita</taxon>
        <taxon>Ichneumonoidea</taxon>
        <taxon>Braconidae</taxon>
        <taxon>Opiinae</taxon>
        <taxon>Fopius</taxon>
    </lineage>
</organism>
<dbReference type="PANTHER" id="PTHR22933:SF43">
    <property type="entry name" value="LP10131P"/>
    <property type="match status" value="1"/>
</dbReference>
<dbReference type="KEGG" id="fas:105268680"/>
<dbReference type="RefSeq" id="XP_011306739.1">
    <property type="nucleotide sequence ID" value="XM_011308437.1"/>
</dbReference>
<dbReference type="Pfam" id="PF01607">
    <property type="entry name" value="CBM_14"/>
    <property type="match status" value="2"/>
</dbReference>
<dbReference type="Gene3D" id="2.170.140.10">
    <property type="entry name" value="Chitin binding domain"/>
    <property type="match status" value="2"/>
</dbReference>
<evidence type="ECO:0000259" key="3">
    <source>
        <dbReference type="PROSITE" id="PS50940"/>
    </source>
</evidence>
<keyword evidence="4" id="KW-1185">Reference proteome</keyword>
<feature type="signal peptide" evidence="2">
    <location>
        <begin position="1"/>
        <end position="26"/>
    </location>
</feature>
<dbReference type="GeneID" id="105268680"/>
<dbReference type="GO" id="GO:0005576">
    <property type="term" value="C:extracellular region"/>
    <property type="evidence" value="ECO:0007669"/>
    <property type="project" value="InterPro"/>
</dbReference>
<evidence type="ECO:0000313" key="4">
    <source>
        <dbReference type="Proteomes" id="UP000694866"/>
    </source>
</evidence>
<dbReference type="InterPro" id="IPR002557">
    <property type="entry name" value="Chitin-bd_dom"/>
</dbReference>
<dbReference type="InterPro" id="IPR036508">
    <property type="entry name" value="Chitin-bd_dom_sf"/>
</dbReference>
<dbReference type="PROSITE" id="PS50940">
    <property type="entry name" value="CHIT_BIND_II"/>
    <property type="match status" value="2"/>
</dbReference>
<protein>
    <submittedName>
        <fullName evidence="5">Mucin-22 isoform X1</fullName>
    </submittedName>
</protein>
<feature type="compositionally biased region" description="Low complexity" evidence="1">
    <location>
        <begin position="821"/>
        <end position="889"/>
    </location>
</feature>
<feature type="compositionally biased region" description="Acidic residues" evidence="1">
    <location>
        <begin position="598"/>
        <end position="609"/>
    </location>
</feature>
<dbReference type="PANTHER" id="PTHR22933">
    <property type="entry name" value="FI18007P1-RELATED"/>
    <property type="match status" value="1"/>
</dbReference>
<feature type="region of interest" description="Disordered" evidence="1">
    <location>
        <begin position="347"/>
        <end position="411"/>
    </location>
</feature>
<dbReference type="InterPro" id="IPR052976">
    <property type="entry name" value="Scoloptoxin-like"/>
</dbReference>
<evidence type="ECO:0000256" key="1">
    <source>
        <dbReference type="SAM" id="MobiDB-lite"/>
    </source>
</evidence>
<evidence type="ECO:0000256" key="2">
    <source>
        <dbReference type="SAM" id="SignalP"/>
    </source>
</evidence>
<keyword evidence="2" id="KW-0732">Signal</keyword>
<feature type="compositionally biased region" description="Basic and acidic residues" evidence="1">
    <location>
        <begin position="537"/>
        <end position="548"/>
    </location>
</feature>
<name>A0A9R1TAT3_9HYME</name>
<feature type="compositionally biased region" description="Low complexity" evidence="1">
    <location>
        <begin position="148"/>
        <end position="163"/>
    </location>
</feature>
<feature type="domain" description="Chitin-binding type-2" evidence="3">
    <location>
        <begin position="41"/>
        <end position="108"/>
    </location>
</feature>
<proteinExistence type="predicted"/>
<dbReference type="GO" id="GO:0008061">
    <property type="term" value="F:chitin binding"/>
    <property type="evidence" value="ECO:0007669"/>
    <property type="project" value="InterPro"/>
</dbReference>
<sequence length="1180" mass="130822">MNLALHGFLLQVILSIIDFKYGLCSAGEPGYLDFDNLPETNFSCQGKVIGGYYADVEAGCQMFHVCTIGQKDVISDEIMDIKFLCLNGTVFDQETRVCERVDEVDCSKSERFYNLNLELYGNNAVTLSLHEEVNDDEPPTLIDNLHQTTSARPVTTTMSTTTTPIPVLSSTTSASYPQHQHSSGGYPQHFQSQPPFPSVQTSQSKSRYDDKNGGYHRQYIYHNGGQDDEQNDGTTHDNQATSYQLFSNQGGSSTTPAPQIHQISTVSPLFHATSPTIQTLLTGNANNPSLINPLFHNHGIISTTEQFTVHSSNTRDTADYQRNNADISKTGGIERTFLEPIQSTNQGKVSKLTISPVPQDTSDKKPKIKTETQTNSQQHRVSESFVSIPPSDTGPPTVRSFYPTPKSKSETSTTRITQHIHLPPPPPIPQLKPHQVTIHLSPPEIQRLVQNPSPLLPSQSRVIVTAKASVSDESGRPLNTTQLVTLPLPTIPASYDDYKEGDESFDPFYRDVPKIRNSRKSGGRFGILVDHQRKKRQVDGDLEEKGEAQGDDIALDDEKLYEDYDEGTTIASVDSAESSNVTNEENRSDMQGKSDESSTLEEEYDEDYYDSQRPTEFNVIGRINDTGVESQEFSPDADYRYKDYSLASQGDDDKNSTSADYQDDSDYLTITEEPKTAVTMEDPTTTEQVEITTVSEANESNKTAEDTVLKFTQEIPQTEQEDIVEDPKVVLLDIPQDTSQDYVDDNYEPESYKEMVESETINPIDKENTTESVVEALIENVTETLIISTEIPETTVSENIGTTLPTTLSTPIDVITTSSSITTSATTMSSTTTSSTTPSSTTTAATTTSSTTISSTAIPTTTPITTSSSTTAAPITRRRYTTISTTTYRPTPPKLKNFSTRKTYVYSPPTTTPIPVIIKMRLPLLNPKPAKPPRSYNELAPKPVIRKRPLLARRVSTTQVVQQDIGEPEEITTTTTSTTSTTISDLNLKGTTEKTSDGLSEKLLERISEAVGQEIIEQINDLTTTTSHSKDFVDRAEESVTNSGPVETVLEPFYQEREESRNDVTTESTSESTDSNTTPIINLTTSLATVTSSQIASVLPVDRKPMVTYKRVNGFNCLEKEMYRFYADKRDCRLFHYCSPGFTDRQVLDFRFVCEEGTIFDEDTQSCLHDVKNAKCREKT</sequence>
<dbReference type="OrthoDB" id="10065127at2759"/>
<feature type="region of interest" description="Disordered" evidence="1">
    <location>
        <begin position="1055"/>
        <end position="1079"/>
    </location>
</feature>
<feature type="compositionally biased region" description="Low complexity" evidence="1">
    <location>
        <begin position="1065"/>
        <end position="1078"/>
    </location>
</feature>
<dbReference type="Proteomes" id="UP000694866">
    <property type="component" value="Unplaced"/>
</dbReference>
<feature type="compositionally biased region" description="Polar residues" evidence="1">
    <location>
        <begin position="347"/>
        <end position="360"/>
    </location>
</feature>
<feature type="region of interest" description="Disordered" evidence="1">
    <location>
        <begin position="147"/>
        <end position="238"/>
    </location>
</feature>
<accession>A0A9R1TAT3</accession>